<dbReference type="AlphaFoldDB" id="A0A2S2QC15"/>
<accession>A0A2S2QC15</accession>
<reference evidence="1" key="1">
    <citation type="submission" date="2018-04" db="EMBL/GenBank/DDBJ databases">
        <title>Transcriptome assembly of Sipha flava.</title>
        <authorList>
            <person name="Scully E.D."/>
            <person name="Geib S.M."/>
            <person name="Palmer N.A."/>
            <person name="Koch K."/>
            <person name="Bradshaw J."/>
            <person name="Heng-Moss T."/>
            <person name="Sarath G."/>
        </authorList>
    </citation>
    <scope>NUCLEOTIDE SEQUENCE</scope>
</reference>
<evidence type="ECO:0000313" key="1">
    <source>
        <dbReference type="EMBL" id="MBY75070.1"/>
    </source>
</evidence>
<organism evidence="1">
    <name type="scientific">Sipha flava</name>
    <name type="common">yellow sugarcane aphid</name>
    <dbReference type="NCBI Taxonomy" id="143950"/>
    <lineage>
        <taxon>Eukaryota</taxon>
        <taxon>Metazoa</taxon>
        <taxon>Ecdysozoa</taxon>
        <taxon>Arthropoda</taxon>
        <taxon>Hexapoda</taxon>
        <taxon>Insecta</taxon>
        <taxon>Pterygota</taxon>
        <taxon>Neoptera</taxon>
        <taxon>Paraneoptera</taxon>
        <taxon>Hemiptera</taxon>
        <taxon>Sternorrhyncha</taxon>
        <taxon>Aphidomorpha</taxon>
        <taxon>Aphidoidea</taxon>
        <taxon>Aphididae</taxon>
        <taxon>Sipha</taxon>
    </lineage>
</organism>
<protein>
    <submittedName>
        <fullName evidence="1">Uncharacterized protein</fullName>
    </submittedName>
</protein>
<sequence>MHDYHRNIIKSHYKETINLINKGSFVYYIETDNFYHDLKTNPKLLNCTNTANLPRDHSCFVSEINKIPGMFLDEIDGRVMREFIALRAVVCMHNGRGTKN</sequence>
<gene>
    <name evidence="1" type="ORF">g.41884</name>
</gene>
<dbReference type="OrthoDB" id="6610558at2759"/>
<dbReference type="EMBL" id="GGMS01005867">
    <property type="protein sequence ID" value="MBY75070.1"/>
    <property type="molecule type" value="Transcribed_RNA"/>
</dbReference>
<proteinExistence type="predicted"/>
<name>A0A2S2QC15_9HEMI</name>